<reference evidence="2 3" key="1">
    <citation type="journal article" date="2019" name="Environ. Microbiol.">
        <title>Species interactions and distinct microbial communities in high Arctic permafrost affected cryosols are associated with the CH4 and CO2 gas fluxes.</title>
        <authorList>
            <person name="Altshuler I."/>
            <person name="Hamel J."/>
            <person name="Turney S."/>
            <person name="Magnuson E."/>
            <person name="Levesque R."/>
            <person name="Greer C."/>
            <person name="Whyte L.G."/>
        </authorList>
    </citation>
    <scope>NUCLEOTIDE SEQUENCE [LARGE SCALE GENOMIC DNA]</scope>
    <source>
        <strain evidence="2 3">S9.3B</strain>
    </source>
</reference>
<evidence type="ECO:0000313" key="3">
    <source>
        <dbReference type="Proteomes" id="UP000317078"/>
    </source>
</evidence>
<sequence length="128" mass="13207">MRSGARAGATSGDGTGAGGGREAAWRSAATSGRSGSGERRGWAGAPGAPRRWLSKIRSSWLATRIPPGSLGFTRIGRVSASMTGTVRLTAREIPQTTPPPTAAAPSTAPEIATIRQGIRKPIRCGRTR</sequence>
<accession>A0A502G173</accession>
<evidence type="ECO:0000313" key="2">
    <source>
        <dbReference type="EMBL" id="TPG55529.1"/>
    </source>
</evidence>
<dbReference type="AlphaFoldDB" id="A0A502G173"/>
<comment type="caution">
    <text evidence="2">The sequence shown here is derived from an EMBL/GenBank/DDBJ whole genome shotgun (WGS) entry which is preliminary data.</text>
</comment>
<feature type="region of interest" description="Disordered" evidence="1">
    <location>
        <begin position="1"/>
        <end position="49"/>
    </location>
</feature>
<name>A0A502G173_9PROT</name>
<proteinExistence type="predicted"/>
<gene>
    <name evidence="2" type="ORF">EAH89_14925</name>
</gene>
<feature type="compositionally biased region" description="Low complexity" evidence="1">
    <location>
        <begin position="1"/>
        <end position="10"/>
    </location>
</feature>
<protein>
    <submittedName>
        <fullName evidence="2">Uncharacterized protein</fullName>
    </submittedName>
</protein>
<feature type="compositionally biased region" description="Gly residues" evidence="1">
    <location>
        <begin position="11"/>
        <end position="21"/>
    </location>
</feature>
<dbReference type="Proteomes" id="UP000317078">
    <property type="component" value="Unassembled WGS sequence"/>
</dbReference>
<organism evidence="2 3">
    <name type="scientific">Muricoccus nepalensis</name>
    <dbReference type="NCBI Taxonomy" id="1854500"/>
    <lineage>
        <taxon>Bacteria</taxon>
        <taxon>Pseudomonadati</taxon>
        <taxon>Pseudomonadota</taxon>
        <taxon>Alphaproteobacteria</taxon>
        <taxon>Acetobacterales</taxon>
        <taxon>Roseomonadaceae</taxon>
        <taxon>Muricoccus</taxon>
    </lineage>
</organism>
<keyword evidence="3" id="KW-1185">Reference proteome</keyword>
<dbReference type="EMBL" id="RCZP01000013">
    <property type="protein sequence ID" value="TPG55529.1"/>
    <property type="molecule type" value="Genomic_DNA"/>
</dbReference>
<evidence type="ECO:0000256" key="1">
    <source>
        <dbReference type="SAM" id="MobiDB-lite"/>
    </source>
</evidence>